<reference evidence="1 2" key="1">
    <citation type="submission" date="2023-12" db="EMBL/GenBank/DDBJ databases">
        <title>Description of Novel Strain Fulvimarina sp. 2208YS6-2-32 isolated from Uroteuthis (Photololigo) edulis.</title>
        <authorList>
            <person name="Park J.-S."/>
        </authorList>
    </citation>
    <scope>NUCLEOTIDE SEQUENCE [LARGE SCALE GENOMIC DNA]</scope>
    <source>
        <strain evidence="1 2">2208YS6-2-32</strain>
    </source>
</reference>
<evidence type="ECO:0000313" key="1">
    <source>
        <dbReference type="EMBL" id="MDY8109401.1"/>
    </source>
</evidence>
<gene>
    <name evidence="1" type="ORF">U0C82_09635</name>
</gene>
<accession>A0ABU5I5H5</accession>
<dbReference type="RefSeq" id="WP_322186842.1">
    <property type="nucleotide sequence ID" value="NZ_JAXLPB010000002.1"/>
</dbReference>
<proteinExistence type="predicted"/>
<name>A0ABU5I5H5_9HYPH</name>
<sequence>MADATWIDTKEQVKTRCASGTWQREAFAAFDLLMMENPSRFPCVFGVSVCPVMSSIFRPVCGTARRLARMEQSI</sequence>
<keyword evidence="2" id="KW-1185">Reference proteome</keyword>
<dbReference type="Proteomes" id="UP001294412">
    <property type="component" value="Unassembled WGS sequence"/>
</dbReference>
<dbReference type="EMBL" id="JAXLPB010000002">
    <property type="protein sequence ID" value="MDY8109401.1"/>
    <property type="molecule type" value="Genomic_DNA"/>
</dbReference>
<protein>
    <submittedName>
        <fullName evidence="1">Uncharacterized protein</fullName>
    </submittedName>
</protein>
<organism evidence="1 2">
    <name type="scientific">Fulvimarina uroteuthidis</name>
    <dbReference type="NCBI Taxonomy" id="3098149"/>
    <lineage>
        <taxon>Bacteria</taxon>
        <taxon>Pseudomonadati</taxon>
        <taxon>Pseudomonadota</taxon>
        <taxon>Alphaproteobacteria</taxon>
        <taxon>Hyphomicrobiales</taxon>
        <taxon>Aurantimonadaceae</taxon>
        <taxon>Fulvimarina</taxon>
    </lineage>
</organism>
<comment type="caution">
    <text evidence="1">The sequence shown here is derived from an EMBL/GenBank/DDBJ whole genome shotgun (WGS) entry which is preliminary data.</text>
</comment>
<evidence type="ECO:0000313" key="2">
    <source>
        <dbReference type="Proteomes" id="UP001294412"/>
    </source>
</evidence>